<dbReference type="Gene3D" id="3.90.820.10">
    <property type="entry name" value="Structural Genomics, Unknown Function 30-nov-00 1gh9 Mol_id"/>
    <property type="match status" value="1"/>
</dbReference>
<dbReference type="GO" id="GO:0019290">
    <property type="term" value="P:siderophore biosynthetic process"/>
    <property type="evidence" value="ECO:0007669"/>
    <property type="project" value="TreeGrafter"/>
</dbReference>
<keyword evidence="3" id="KW-1185">Reference proteome</keyword>
<evidence type="ECO:0000313" key="2">
    <source>
        <dbReference type="EMBL" id="WDE05297.1"/>
    </source>
</evidence>
<dbReference type="PANTHER" id="PTHR38444">
    <property type="entry name" value="ENTEROBACTIN BIOSYNTHESIS PROTEIN YBDZ"/>
    <property type="match status" value="1"/>
</dbReference>
<gene>
    <name evidence="2" type="ORF">SG34_029095</name>
</gene>
<organism evidence="2 3">
    <name type="scientific">Thalassomonas viridans</name>
    <dbReference type="NCBI Taxonomy" id="137584"/>
    <lineage>
        <taxon>Bacteria</taxon>
        <taxon>Pseudomonadati</taxon>
        <taxon>Pseudomonadota</taxon>
        <taxon>Gammaproteobacteria</taxon>
        <taxon>Alteromonadales</taxon>
        <taxon>Colwelliaceae</taxon>
        <taxon>Thalassomonas</taxon>
    </lineage>
</organism>
<dbReference type="Proteomes" id="UP000032352">
    <property type="component" value="Chromosome"/>
</dbReference>
<dbReference type="SMART" id="SM00923">
    <property type="entry name" value="MbtH"/>
    <property type="match status" value="1"/>
</dbReference>
<dbReference type="AlphaFoldDB" id="A0AAE9Z536"/>
<dbReference type="InterPro" id="IPR038020">
    <property type="entry name" value="MbtH-like_sf"/>
</dbReference>
<name>A0AAE9Z536_9GAMM</name>
<proteinExistence type="predicted"/>
<reference evidence="2 3" key="1">
    <citation type="journal article" date="2015" name="Genome Announc.">
        <title>Draft Genome Sequences of Marine Isolates of Thalassomonas viridans and Thalassomonas actiniarum.</title>
        <authorList>
            <person name="Olonade I."/>
            <person name="van Zyl L.J."/>
            <person name="Trindade M."/>
        </authorList>
    </citation>
    <scope>NUCLEOTIDE SEQUENCE [LARGE SCALE GENOMIC DNA]</scope>
    <source>
        <strain evidence="2 3">XOM25</strain>
    </source>
</reference>
<dbReference type="PANTHER" id="PTHR38444:SF1">
    <property type="entry name" value="ENTEROBACTIN BIOSYNTHESIS PROTEIN YBDZ"/>
    <property type="match status" value="1"/>
</dbReference>
<accession>A0AAE9Z536</accession>
<reference evidence="2 3" key="2">
    <citation type="journal article" date="2022" name="Mar. Drugs">
        <title>Bioassay-Guided Fractionation Leads to the Detection of Cholic Acid Generated by the Rare Thalassomonas sp.</title>
        <authorList>
            <person name="Pheiffer F."/>
            <person name="Schneider Y.K."/>
            <person name="Hansen E.H."/>
            <person name="Andersen J.H."/>
            <person name="Isaksson J."/>
            <person name="Busche T."/>
            <person name="R C."/>
            <person name="Kalinowski J."/>
            <person name="Zyl L.V."/>
            <person name="Trindade M."/>
        </authorList>
    </citation>
    <scope>NUCLEOTIDE SEQUENCE [LARGE SCALE GENOMIC DNA]</scope>
    <source>
        <strain evidence="2 3">XOM25</strain>
    </source>
</reference>
<dbReference type="InterPro" id="IPR037407">
    <property type="entry name" value="MLP_fam"/>
</dbReference>
<dbReference type="InterPro" id="IPR005153">
    <property type="entry name" value="MbtH-like_dom"/>
</dbReference>
<dbReference type="RefSeq" id="WP_044840869.1">
    <property type="nucleotide sequence ID" value="NZ_CP059733.1"/>
</dbReference>
<protein>
    <submittedName>
        <fullName evidence="2">MbtH family NRPS accessory protein</fullName>
    </submittedName>
</protein>
<feature type="domain" description="MbtH-like" evidence="1">
    <location>
        <begin position="5"/>
        <end position="50"/>
    </location>
</feature>
<dbReference type="Pfam" id="PF03621">
    <property type="entry name" value="MbtH"/>
    <property type="match status" value="1"/>
</dbReference>
<evidence type="ECO:0000259" key="1">
    <source>
        <dbReference type="SMART" id="SM00923"/>
    </source>
</evidence>
<dbReference type="EMBL" id="CP059733">
    <property type="protein sequence ID" value="WDE05297.1"/>
    <property type="molecule type" value="Genomic_DNA"/>
</dbReference>
<sequence length="69" mass="7879">MDTNITADNQVLINEEEQYSLWPLGKEIPAGWQKAGFEGTKEACKAYVDAHWQDMRPKSQRAFFENSAS</sequence>
<dbReference type="KEGG" id="tvd:SG34_029095"/>
<evidence type="ECO:0000313" key="3">
    <source>
        <dbReference type="Proteomes" id="UP000032352"/>
    </source>
</evidence>
<dbReference type="SUPFAM" id="SSF160582">
    <property type="entry name" value="MbtH-like"/>
    <property type="match status" value="1"/>
</dbReference>
<dbReference type="GO" id="GO:0005829">
    <property type="term" value="C:cytosol"/>
    <property type="evidence" value="ECO:0007669"/>
    <property type="project" value="TreeGrafter"/>
</dbReference>